<evidence type="ECO:0000313" key="2">
    <source>
        <dbReference type="EMBL" id="KAF9514688.1"/>
    </source>
</evidence>
<name>A0A9P6DXK4_9AGAM</name>
<protein>
    <submittedName>
        <fullName evidence="2">Uncharacterized protein</fullName>
    </submittedName>
</protein>
<dbReference type="AlphaFoldDB" id="A0A9P6DXK4"/>
<feature type="region of interest" description="Disordered" evidence="1">
    <location>
        <begin position="1"/>
        <end position="25"/>
    </location>
</feature>
<organism evidence="2 3">
    <name type="scientific">Hydnum rufescens UP504</name>
    <dbReference type="NCBI Taxonomy" id="1448309"/>
    <lineage>
        <taxon>Eukaryota</taxon>
        <taxon>Fungi</taxon>
        <taxon>Dikarya</taxon>
        <taxon>Basidiomycota</taxon>
        <taxon>Agaricomycotina</taxon>
        <taxon>Agaricomycetes</taxon>
        <taxon>Cantharellales</taxon>
        <taxon>Hydnaceae</taxon>
        <taxon>Hydnum</taxon>
    </lineage>
</organism>
<comment type="caution">
    <text evidence="2">The sequence shown here is derived from an EMBL/GenBank/DDBJ whole genome shotgun (WGS) entry which is preliminary data.</text>
</comment>
<evidence type="ECO:0000313" key="3">
    <source>
        <dbReference type="Proteomes" id="UP000886523"/>
    </source>
</evidence>
<accession>A0A9P6DXK4</accession>
<dbReference type="Proteomes" id="UP000886523">
    <property type="component" value="Unassembled WGS sequence"/>
</dbReference>
<feature type="compositionally biased region" description="Basic residues" evidence="1">
    <location>
        <begin position="108"/>
        <end position="120"/>
    </location>
</feature>
<feature type="compositionally biased region" description="Gly residues" evidence="1">
    <location>
        <begin position="15"/>
        <end position="25"/>
    </location>
</feature>
<feature type="compositionally biased region" description="Polar residues" evidence="1">
    <location>
        <begin position="1"/>
        <end position="12"/>
    </location>
</feature>
<evidence type="ECO:0000256" key="1">
    <source>
        <dbReference type="SAM" id="MobiDB-lite"/>
    </source>
</evidence>
<proteinExistence type="predicted"/>
<dbReference type="EMBL" id="MU128958">
    <property type="protein sequence ID" value="KAF9514688.1"/>
    <property type="molecule type" value="Genomic_DNA"/>
</dbReference>
<feature type="region of interest" description="Disordered" evidence="1">
    <location>
        <begin position="102"/>
        <end position="123"/>
    </location>
</feature>
<sequence>MQPVRNPNSFNTIRAGGGGMGKSGSGITVGGRGGDVLISHPVTQHISHVYHCYSDPPLQNPVIPICYTHRACGTQFAPRMCPCGDQYQSWARPLSECHCTVHTDPRHRSARPKTRPRRSMSSRQRLSALSVWIGTFG</sequence>
<keyword evidence="3" id="KW-1185">Reference proteome</keyword>
<reference evidence="2" key="1">
    <citation type="journal article" date="2020" name="Nat. Commun.">
        <title>Large-scale genome sequencing of mycorrhizal fungi provides insights into the early evolution of symbiotic traits.</title>
        <authorList>
            <person name="Miyauchi S."/>
            <person name="Kiss E."/>
            <person name="Kuo A."/>
            <person name="Drula E."/>
            <person name="Kohler A."/>
            <person name="Sanchez-Garcia M."/>
            <person name="Morin E."/>
            <person name="Andreopoulos B."/>
            <person name="Barry K.W."/>
            <person name="Bonito G."/>
            <person name="Buee M."/>
            <person name="Carver A."/>
            <person name="Chen C."/>
            <person name="Cichocki N."/>
            <person name="Clum A."/>
            <person name="Culley D."/>
            <person name="Crous P.W."/>
            <person name="Fauchery L."/>
            <person name="Girlanda M."/>
            <person name="Hayes R.D."/>
            <person name="Keri Z."/>
            <person name="LaButti K."/>
            <person name="Lipzen A."/>
            <person name="Lombard V."/>
            <person name="Magnuson J."/>
            <person name="Maillard F."/>
            <person name="Murat C."/>
            <person name="Nolan M."/>
            <person name="Ohm R.A."/>
            <person name="Pangilinan J."/>
            <person name="Pereira M.F."/>
            <person name="Perotto S."/>
            <person name="Peter M."/>
            <person name="Pfister S."/>
            <person name="Riley R."/>
            <person name="Sitrit Y."/>
            <person name="Stielow J.B."/>
            <person name="Szollosi G."/>
            <person name="Zifcakova L."/>
            <person name="Stursova M."/>
            <person name="Spatafora J.W."/>
            <person name="Tedersoo L."/>
            <person name="Vaario L.M."/>
            <person name="Yamada A."/>
            <person name="Yan M."/>
            <person name="Wang P."/>
            <person name="Xu J."/>
            <person name="Bruns T."/>
            <person name="Baldrian P."/>
            <person name="Vilgalys R."/>
            <person name="Dunand C."/>
            <person name="Henrissat B."/>
            <person name="Grigoriev I.V."/>
            <person name="Hibbett D."/>
            <person name="Nagy L.G."/>
            <person name="Martin F.M."/>
        </authorList>
    </citation>
    <scope>NUCLEOTIDE SEQUENCE</scope>
    <source>
        <strain evidence="2">UP504</strain>
    </source>
</reference>
<gene>
    <name evidence="2" type="ORF">BS47DRAFT_1381864</name>
</gene>